<feature type="region of interest" description="Disordered" evidence="1">
    <location>
        <begin position="30"/>
        <end position="72"/>
    </location>
</feature>
<proteinExistence type="predicted"/>
<gene>
    <name evidence="2" type="ORF">GSTUAT00003444001</name>
</gene>
<reference evidence="2" key="1">
    <citation type="submission" date="2015-10" db="EMBL/GenBank/DDBJ databases">
        <authorList>
            <person name="Regsiter A."/>
            <person name="william w."/>
        </authorList>
    </citation>
    <scope>NUCLEOTIDE SEQUENCE</scope>
    <source>
        <strain evidence="2">Montdore</strain>
    </source>
</reference>
<dbReference type="EMBL" id="LN890990">
    <property type="protein sequence ID" value="CUS12479.1"/>
    <property type="molecule type" value="Genomic_DNA"/>
</dbReference>
<evidence type="ECO:0000313" key="2">
    <source>
        <dbReference type="EMBL" id="CUS12479.1"/>
    </source>
</evidence>
<evidence type="ECO:0000256" key="1">
    <source>
        <dbReference type="SAM" id="MobiDB-lite"/>
    </source>
</evidence>
<accession>A0A292PY37</accession>
<feature type="compositionally biased region" description="Polar residues" evidence="1">
    <location>
        <begin position="41"/>
        <end position="59"/>
    </location>
</feature>
<sequence length="72" mass="7902">MTNIEAALAFSGPRDYAIDPPSSWILHRVRMNSGGPERRTQSSSRYPSTSMAISSTGLRPNTPAYPGHFPPR</sequence>
<dbReference type="Proteomes" id="UP001412239">
    <property type="component" value="Unassembled WGS sequence"/>
</dbReference>
<keyword evidence="3" id="KW-1185">Reference proteome</keyword>
<dbReference type="AlphaFoldDB" id="A0A292PY37"/>
<protein>
    <submittedName>
        <fullName evidence="2">Uncharacterized protein</fullName>
    </submittedName>
</protein>
<organism evidence="2 3">
    <name type="scientific">Tuber aestivum</name>
    <name type="common">summer truffle</name>
    <dbReference type="NCBI Taxonomy" id="59557"/>
    <lineage>
        <taxon>Eukaryota</taxon>
        <taxon>Fungi</taxon>
        <taxon>Dikarya</taxon>
        <taxon>Ascomycota</taxon>
        <taxon>Pezizomycotina</taxon>
        <taxon>Pezizomycetes</taxon>
        <taxon>Pezizales</taxon>
        <taxon>Tuberaceae</taxon>
        <taxon>Tuber</taxon>
    </lineage>
</organism>
<evidence type="ECO:0000313" key="3">
    <source>
        <dbReference type="Proteomes" id="UP001412239"/>
    </source>
</evidence>
<name>A0A292PY37_9PEZI</name>